<evidence type="ECO:0000313" key="1">
    <source>
        <dbReference type="EMBL" id="RDH45123.1"/>
    </source>
</evidence>
<dbReference type="Pfam" id="PF08238">
    <property type="entry name" value="Sel1"/>
    <property type="match status" value="4"/>
</dbReference>
<proteinExistence type="predicted"/>
<gene>
    <name evidence="1" type="ORF">B9G39_17695</name>
</gene>
<keyword evidence="2" id="KW-1185">Reference proteome</keyword>
<dbReference type="InterPro" id="IPR011990">
    <property type="entry name" value="TPR-like_helical_dom_sf"/>
</dbReference>
<dbReference type="Gene3D" id="1.25.40.10">
    <property type="entry name" value="Tetratricopeptide repeat domain"/>
    <property type="match status" value="1"/>
</dbReference>
<dbReference type="SUPFAM" id="SSF81901">
    <property type="entry name" value="HCP-like"/>
    <property type="match status" value="1"/>
</dbReference>
<dbReference type="SMART" id="SM00671">
    <property type="entry name" value="SEL1"/>
    <property type="match status" value="2"/>
</dbReference>
<dbReference type="PANTHER" id="PTHR11102:SF160">
    <property type="entry name" value="ERAD-ASSOCIATED E3 UBIQUITIN-PROTEIN LIGASE COMPONENT HRD3"/>
    <property type="match status" value="1"/>
</dbReference>
<evidence type="ECO:0000313" key="2">
    <source>
        <dbReference type="Proteomes" id="UP000257039"/>
    </source>
</evidence>
<dbReference type="EMBL" id="NDXW01000001">
    <property type="protein sequence ID" value="RDH45123.1"/>
    <property type="molecule type" value="Genomic_DNA"/>
</dbReference>
<accession>A0A4P9VNW9</accession>
<sequence>MLVVKKEPHPLLLGYLYYGGDPNTTVKESKCWLEKSAKNKNPEALALLASTNYKSSYWSNEPENRKSFSLTLKAANMGSAEAQRSLACAYAHGDTVPQDDIKTMYWDEKAAKQGLAESQNDLALMLLYGVGCEVDTEKAIYWYQESARKDHNVPYAQWAAEALARIFHGEPYKELTDLNQSKYWEKRAQYLSGLEFRGHPDWFYK</sequence>
<dbReference type="Proteomes" id="UP000257039">
    <property type="component" value="Unassembled WGS sequence"/>
</dbReference>
<comment type="caution">
    <text evidence="1">The sequence shown here is derived from an EMBL/GenBank/DDBJ whole genome shotgun (WGS) entry which is preliminary data.</text>
</comment>
<dbReference type="InterPro" id="IPR006597">
    <property type="entry name" value="Sel1-like"/>
</dbReference>
<organism evidence="1 2">
    <name type="scientific">Zooshikella ganghwensis</name>
    <dbReference type="NCBI Taxonomy" id="202772"/>
    <lineage>
        <taxon>Bacteria</taxon>
        <taxon>Pseudomonadati</taxon>
        <taxon>Pseudomonadota</taxon>
        <taxon>Gammaproteobacteria</taxon>
        <taxon>Oceanospirillales</taxon>
        <taxon>Zooshikellaceae</taxon>
        <taxon>Zooshikella</taxon>
    </lineage>
</organism>
<protein>
    <submittedName>
        <fullName evidence="1">Sel1 repeat family protein</fullName>
    </submittedName>
</protein>
<reference evidence="1 2" key="1">
    <citation type="submission" date="2017-04" db="EMBL/GenBank/DDBJ databases">
        <title>Draft genome sequence of Zooshikella ganghwensis VG4 isolated from Red Sea sediments.</title>
        <authorList>
            <person name="Rehman Z."/>
            <person name="Alam I."/>
            <person name="Kamau A."/>
            <person name="Bajic V."/>
            <person name="Leiknes T."/>
        </authorList>
    </citation>
    <scope>NUCLEOTIDE SEQUENCE [LARGE SCALE GENOMIC DNA]</scope>
    <source>
        <strain evidence="1 2">VG4</strain>
    </source>
</reference>
<dbReference type="PANTHER" id="PTHR11102">
    <property type="entry name" value="SEL-1-LIKE PROTEIN"/>
    <property type="match status" value="1"/>
</dbReference>
<name>A0A4P9VNW9_9GAMM</name>
<dbReference type="AlphaFoldDB" id="A0A4P9VNW9"/>
<dbReference type="InterPro" id="IPR050767">
    <property type="entry name" value="Sel1_AlgK"/>
</dbReference>